<proteinExistence type="predicted"/>
<dbReference type="Proteomes" id="UP000748756">
    <property type="component" value="Unassembled WGS sequence"/>
</dbReference>
<organism evidence="2 3">
    <name type="scientific">Linnemannia schmuckeri</name>
    <dbReference type="NCBI Taxonomy" id="64567"/>
    <lineage>
        <taxon>Eukaryota</taxon>
        <taxon>Fungi</taxon>
        <taxon>Fungi incertae sedis</taxon>
        <taxon>Mucoromycota</taxon>
        <taxon>Mortierellomycotina</taxon>
        <taxon>Mortierellomycetes</taxon>
        <taxon>Mortierellales</taxon>
        <taxon>Mortierellaceae</taxon>
        <taxon>Linnemannia</taxon>
    </lineage>
</organism>
<reference evidence="2" key="1">
    <citation type="journal article" date="2020" name="Fungal Divers.">
        <title>Resolving the Mortierellaceae phylogeny through synthesis of multi-gene phylogenetics and phylogenomics.</title>
        <authorList>
            <person name="Vandepol N."/>
            <person name="Liber J."/>
            <person name="Desiro A."/>
            <person name="Na H."/>
            <person name="Kennedy M."/>
            <person name="Barry K."/>
            <person name="Grigoriev I.V."/>
            <person name="Miller A.N."/>
            <person name="O'Donnell K."/>
            <person name="Stajich J.E."/>
            <person name="Bonito G."/>
        </authorList>
    </citation>
    <scope>NUCLEOTIDE SEQUENCE</scope>
    <source>
        <strain evidence="2">NRRL 6426</strain>
    </source>
</reference>
<dbReference type="AlphaFoldDB" id="A0A9P5S4A5"/>
<sequence>MTKSTTFLLAMAFLASLFTTTSPVQAAPIPSSSPLHTKRGSALGSSAPLITALEPFTNLAGQGLQTESAQLTGAAQDAGAAIKQQTDRATDMGDQALSGTGRAVVDAPANTNEVLQAAPV</sequence>
<keyword evidence="3" id="KW-1185">Reference proteome</keyword>
<comment type="caution">
    <text evidence="2">The sequence shown here is derived from an EMBL/GenBank/DDBJ whole genome shotgun (WGS) entry which is preliminary data.</text>
</comment>
<evidence type="ECO:0000256" key="1">
    <source>
        <dbReference type="SAM" id="SignalP"/>
    </source>
</evidence>
<keyword evidence="1" id="KW-0732">Signal</keyword>
<dbReference type="EMBL" id="JAAAUQ010000255">
    <property type="protein sequence ID" value="KAF9152287.1"/>
    <property type="molecule type" value="Genomic_DNA"/>
</dbReference>
<feature type="signal peptide" evidence="1">
    <location>
        <begin position="1"/>
        <end position="26"/>
    </location>
</feature>
<name>A0A9P5S4A5_9FUNG</name>
<gene>
    <name evidence="2" type="ORF">BG015_005496</name>
</gene>
<accession>A0A9P5S4A5</accession>
<feature type="chain" id="PRO_5040219091" evidence="1">
    <location>
        <begin position="27"/>
        <end position="120"/>
    </location>
</feature>
<dbReference type="OrthoDB" id="2440223at2759"/>
<evidence type="ECO:0000313" key="2">
    <source>
        <dbReference type="EMBL" id="KAF9152287.1"/>
    </source>
</evidence>
<evidence type="ECO:0000313" key="3">
    <source>
        <dbReference type="Proteomes" id="UP000748756"/>
    </source>
</evidence>
<protein>
    <submittedName>
        <fullName evidence="2">Uncharacterized protein</fullName>
    </submittedName>
</protein>